<evidence type="ECO:0000313" key="4">
    <source>
        <dbReference type="Proteomes" id="UP000484015"/>
    </source>
</evidence>
<comment type="caution">
    <text evidence="3">The sequence shown here is derived from an EMBL/GenBank/DDBJ whole genome shotgun (WGS) entry which is preliminary data.</text>
</comment>
<dbReference type="OrthoDB" id="8703681at2"/>
<evidence type="ECO:0000256" key="2">
    <source>
        <dbReference type="SAM" id="SignalP"/>
    </source>
</evidence>
<feature type="signal peptide" evidence="2">
    <location>
        <begin position="1"/>
        <end position="19"/>
    </location>
</feature>
<sequence length="119" mass="12253">MRLLFILLCSFASASAACAGGDPLARLRALSAAAQCRQSADCRTVPVGVRACGGPASYLAVAKSDEVAAQALAQRHAEQRRQQMARSPEPPSTCEVIRDPGAQCVAGRCVAGNSALPAE</sequence>
<evidence type="ECO:0000313" key="3">
    <source>
        <dbReference type="EMBL" id="MTW04009.1"/>
    </source>
</evidence>
<dbReference type="EMBL" id="WNLA01000013">
    <property type="protein sequence ID" value="MTW04009.1"/>
    <property type="molecule type" value="Genomic_DNA"/>
</dbReference>
<accession>A0A6L6Q3J0</accession>
<gene>
    <name evidence="3" type="ORF">GM668_18165</name>
</gene>
<feature type="region of interest" description="Disordered" evidence="1">
    <location>
        <begin position="75"/>
        <end position="94"/>
    </location>
</feature>
<keyword evidence="4" id="KW-1185">Reference proteome</keyword>
<feature type="chain" id="PRO_5026715618" description="DUF4189 domain-containing protein" evidence="2">
    <location>
        <begin position="20"/>
        <end position="119"/>
    </location>
</feature>
<dbReference type="PROSITE" id="PS51257">
    <property type="entry name" value="PROKAR_LIPOPROTEIN"/>
    <property type="match status" value="1"/>
</dbReference>
<organism evidence="3 4">
    <name type="scientific">Pseudoduganella ginsengisoli</name>
    <dbReference type="NCBI Taxonomy" id="1462440"/>
    <lineage>
        <taxon>Bacteria</taxon>
        <taxon>Pseudomonadati</taxon>
        <taxon>Pseudomonadota</taxon>
        <taxon>Betaproteobacteria</taxon>
        <taxon>Burkholderiales</taxon>
        <taxon>Oxalobacteraceae</taxon>
        <taxon>Telluria group</taxon>
        <taxon>Pseudoduganella</taxon>
    </lineage>
</organism>
<protein>
    <recommendedName>
        <fullName evidence="5">DUF4189 domain-containing protein</fullName>
    </recommendedName>
</protein>
<dbReference type="RefSeq" id="WP_155440375.1">
    <property type="nucleotide sequence ID" value="NZ_WNLA01000013.1"/>
</dbReference>
<proteinExistence type="predicted"/>
<dbReference type="Proteomes" id="UP000484015">
    <property type="component" value="Unassembled WGS sequence"/>
</dbReference>
<reference evidence="3 4" key="1">
    <citation type="submission" date="2019-11" db="EMBL/GenBank/DDBJ databases">
        <title>Type strains purchased from KCTC, JCM and DSMZ.</title>
        <authorList>
            <person name="Lu H."/>
        </authorList>
    </citation>
    <scope>NUCLEOTIDE SEQUENCE [LARGE SCALE GENOMIC DNA]</scope>
    <source>
        <strain evidence="3 4">KCTC 42409</strain>
    </source>
</reference>
<evidence type="ECO:0000256" key="1">
    <source>
        <dbReference type="SAM" id="MobiDB-lite"/>
    </source>
</evidence>
<evidence type="ECO:0008006" key="5">
    <source>
        <dbReference type="Google" id="ProtNLM"/>
    </source>
</evidence>
<name>A0A6L6Q3J0_9BURK</name>
<dbReference type="AlphaFoldDB" id="A0A6L6Q3J0"/>
<keyword evidence="2" id="KW-0732">Signal</keyword>